<dbReference type="AlphaFoldDB" id="A0A7S3L8H7"/>
<dbReference type="EMBL" id="HBIM01014028">
    <property type="protein sequence ID" value="CAE0414049.1"/>
    <property type="molecule type" value="Transcribed_RNA"/>
</dbReference>
<evidence type="ECO:0000313" key="2">
    <source>
        <dbReference type="EMBL" id="CAE0414049.1"/>
    </source>
</evidence>
<protein>
    <submittedName>
        <fullName evidence="2">Uncharacterized protein</fullName>
    </submittedName>
</protein>
<organism evidence="2">
    <name type="scientific">Amphora coffeiformis</name>
    <dbReference type="NCBI Taxonomy" id="265554"/>
    <lineage>
        <taxon>Eukaryota</taxon>
        <taxon>Sar</taxon>
        <taxon>Stramenopiles</taxon>
        <taxon>Ochrophyta</taxon>
        <taxon>Bacillariophyta</taxon>
        <taxon>Bacillariophyceae</taxon>
        <taxon>Bacillariophycidae</taxon>
        <taxon>Thalassiophysales</taxon>
        <taxon>Catenulaceae</taxon>
        <taxon>Amphora</taxon>
    </lineage>
</organism>
<feature type="region of interest" description="Disordered" evidence="1">
    <location>
        <begin position="352"/>
        <end position="388"/>
    </location>
</feature>
<feature type="compositionally biased region" description="Basic residues" evidence="1">
    <location>
        <begin position="376"/>
        <end position="385"/>
    </location>
</feature>
<feature type="region of interest" description="Disordered" evidence="1">
    <location>
        <begin position="210"/>
        <end position="250"/>
    </location>
</feature>
<proteinExistence type="predicted"/>
<sequence length="490" mass="54704">MTDNNNHPPPPSHFIQPWHVVLGDTSCRNHRTTTATKILRDIKRESRKKYFGQKKDHWVPLAIEELQQRLAAQSFDGNSKPNDIGLVLIKCTPKTLKSGRVAEPYVFGYRGDTQAWYGIAKTPISLEFFLTSRDGPQLGHEIAKHQENLQALQKRCSSPCLDDFAETLHFFQKQVQKAEDGDELAAKLLESLKPINPLREQWKMVQQQCKNSPHSKANVTSDTAGSLSVTEKQKPNVLTENRNSSTTKPVNSEVAAGFSPVAVDTEWEVDLWDGKEIGKKAFYPIEPLAPPDAVSLSDKDTTGDDAFHALVSQVDASLDLDNVDVDGFMADLELADEHDNLTMDKISMHHALPNDLAGNPKRRNRSNSDASSVSSRTKHTPKRSRTTSLQATVAAMATLATFVAVSKTSFGPGWTGPRHDMEEPHPRFLQSKGTLDDDLEPLEWGDDDNWCKRQESNPFARLGDLGEFLCSIDFGGSFHSRKENDEDKYE</sequence>
<reference evidence="2" key="1">
    <citation type="submission" date="2021-01" db="EMBL/GenBank/DDBJ databases">
        <authorList>
            <person name="Corre E."/>
            <person name="Pelletier E."/>
            <person name="Niang G."/>
            <person name="Scheremetjew M."/>
            <person name="Finn R."/>
            <person name="Kale V."/>
            <person name="Holt S."/>
            <person name="Cochrane G."/>
            <person name="Meng A."/>
            <person name="Brown T."/>
            <person name="Cohen L."/>
        </authorList>
    </citation>
    <scope>NUCLEOTIDE SEQUENCE</scope>
    <source>
        <strain evidence="2">CCMP127</strain>
    </source>
</reference>
<gene>
    <name evidence="2" type="ORF">ACOF00016_LOCUS11292</name>
</gene>
<name>A0A7S3L8H7_9STRA</name>
<accession>A0A7S3L8H7</accession>
<evidence type="ECO:0000256" key="1">
    <source>
        <dbReference type="SAM" id="MobiDB-lite"/>
    </source>
</evidence>